<dbReference type="PANTHER" id="PTHR43630">
    <property type="entry name" value="POLY-BETA-1,6-N-ACETYL-D-GLUCOSAMINE SYNTHASE"/>
    <property type="match status" value="1"/>
</dbReference>
<dbReference type="RefSeq" id="WP_311493672.1">
    <property type="nucleotide sequence ID" value="NZ_JAVRHO010000002.1"/>
</dbReference>
<dbReference type="CDD" id="cd06423">
    <property type="entry name" value="CESA_like"/>
    <property type="match status" value="1"/>
</dbReference>
<dbReference type="PANTHER" id="PTHR43630:SF1">
    <property type="entry name" value="POLY-BETA-1,6-N-ACETYL-D-GLUCOSAMINE SYNTHASE"/>
    <property type="match status" value="1"/>
</dbReference>
<gene>
    <name evidence="5" type="ORF">RM545_02225</name>
</gene>
<dbReference type="SUPFAM" id="SSF53448">
    <property type="entry name" value="Nucleotide-diphospho-sugar transferases"/>
    <property type="match status" value="1"/>
</dbReference>
<dbReference type="InterPro" id="IPR029044">
    <property type="entry name" value="Nucleotide-diphossugar_trans"/>
</dbReference>
<comment type="caution">
    <text evidence="5">The sequence shown here is derived from an EMBL/GenBank/DDBJ whole genome shotgun (WGS) entry which is preliminary data.</text>
</comment>
<dbReference type="GO" id="GO:0016757">
    <property type="term" value="F:glycosyltransferase activity"/>
    <property type="evidence" value="ECO:0007669"/>
    <property type="project" value="UniProtKB-KW"/>
</dbReference>
<keyword evidence="6" id="KW-1185">Reference proteome</keyword>
<evidence type="ECO:0000256" key="2">
    <source>
        <dbReference type="ARBA" id="ARBA00022676"/>
    </source>
</evidence>
<keyword evidence="3 5" id="KW-0808">Transferase</keyword>
<feature type="domain" description="Glycosyltransferase 2-like" evidence="4">
    <location>
        <begin position="4"/>
        <end position="142"/>
    </location>
</feature>
<accession>A0ABU3CGM9</accession>
<protein>
    <submittedName>
        <fullName evidence="5">Glycosyltransferase</fullName>
        <ecNumber evidence="5">2.4.-.-</ecNumber>
    </submittedName>
</protein>
<evidence type="ECO:0000256" key="1">
    <source>
        <dbReference type="ARBA" id="ARBA00006739"/>
    </source>
</evidence>
<dbReference type="EMBL" id="JAVRHO010000002">
    <property type="protein sequence ID" value="MDT0645494.1"/>
    <property type="molecule type" value="Genomic_DNA"/>
</dbReference>
<evidence type="ECO:0000313" key="5">
    <source>
        <dbReference type="EMBL" id="MDT0645494.1"/>
    </source>
</evidence>
<dbReference type="InterPro" id="IPR001173">
    <property type="entry name" value="Glyco_trans_2-like"/>
</dbReference>
<comment type="similarity">
    <text evidence="1">Belongs to the glycosyltransferase 2 family.</text>
</comment>
<evidence type="ECO:0000259" key="4">
    <source>
        <dbReference type="Pfam" id="PF00535"/>
    </source>
</evidence>
<evidence type="ECO:0000256" key="3">
    <source>
        <dbReference type="ARBA" id="ARBA00022679"/>
    </source>
</evidence>
<dbReference type="Proteomes" id="UP001245285">
    <property type="component" value="Unassembled WGS sequence"/>
</dbReference>
<dbReference type="Pfam" id="PF00535">
    <property type="entry name" value="Glycos_transf_2"/>
    <property type="match status" value="1"/>
</dbReference>
<dbReference type="Gene3D" id="3.90.550.10">
    <property type="entry name" value="Spore Coat Polysaccharide Biosynthesis Protein SpsA, Chain A"/>
    <property type="match status" value="1"/>
</dbReference>
<proteinExistence type="inferred from homology"/>
<evidence type="ECO:0000313" key="6">
    <source>
        <dbReference type="Proteomes" id="UP001245285"/>
    </source>
</evidence>
<reference evidence="5 6" key="1">
    <citation type="submission" date="2023-09" db="EMBL/GenBank/DDBJ databases">
        <authorList>
            <person name="Rey-Velasco X."/>
        </authorList>
    </citation>
    <scope>NUCLEOTIDE SEQUENCE [LARGE SCALE GENOMIC DNA]</scope>
    <source>
        <strain evidence="5 6">F260</strain>
    </source>
</reference>
<name>A0ABU3CGM9_9FLAO</name>
<dbReference type="EC" id="2.4.-.-" evidence="5"/>
<sequence length="283" mass="32884">MKLSIIIPAYNEEEHLSDCLSSFVSQTTVPDELIVADDNSSDSTFLIAQEFSRKYDWIKVYKNDSQSLHMPGSKVINNFYFGLSFSARNYDLLGKFDADVLLPPNYFEEIKNYFLKYPNLGMCAGNVYVESQNGEWVHEKISDKEHIRGPVKLYSAECFKKIGGLKASIGWDTVDELLAKYYNYRTMTVPSLKVKHLRPTGKSYNPKAKKLQGEALYKMRYGFRLAFLSALKMSINFRDPKILQEYLAGYVKAEKEKQPFLVSEEEGRFIRNFRWKNIRKKLF</sequence>
<organism evidence="5 6">
    <name type="scientific">Autumnicola lenta</name>
    <dbReference type="NCBI Taxonomy" id="3075593"/>
    <lineage>
        <taxon>Bacteria</taxon>
        <taxon>Pseudomonadati</taxon>
        <taxon>Bacteroidota</taxon>
        <taxon>Flavobacteriia</taxon>
        <taxon>Flavobacteriales</taxon>
        <taxon>Flavobacteriaceae</taxon>
        <taxon>Autumnicola</taxon>
    </lineage>
</organism>
<keyword evidence="2 5" id="KW-0328">Glycosyltransferase</keyword>